<evidence type="ECO:0000313" key="1">
    <source>
        <dbReference type="EMBL" id="KAK2707775.1"/>
    </source>
</evidence>
<proteinExistence type="predicted"/>
<protein>
    <submittedName>
        <fullName evidence="1">Uncharacterized protein</fullName>
    </submittedName>
</protein>
<sequence>MFSSVDNFVIEKIHRETFIAKTIVDHLKALEIQFRTYFTLNIDLQKILWIQKPFWIGLSEIDLLPLKAQEEFAELS</sequence>
<dbReference type="EMBL" id="JAVRJZ010000019">
    <property type="protein sequence ID" value="KAK2707775.1"/>
    <property type="molecule type" value="Genomic_DNA"/>
</dbReference>
<dbReference type="AlphaFoldDB" id="A0AA88L4M6"/>
<dbReference type="Proteomes" id="UP001187531">
    <property type="component" value="Unassembled WGS sequence"/>
</dbReference>
<name>A0AA88L4M6_ARTSF</name>
<evidence type="ECO:0000313" key="2">
    <source>
        <dbReference type="Proteomes" id="UP001187531"/>
    </source>
</evidence>
<reference evidence="1" key="1">
    <citation type="submission" date="2023-07" db="EMBL/GenBank/DDBJ databases">
        <title>Chromosome-level genome assembly of Artemia franciscana.</title>
        <authorList>
            <person name="Jo E."/>
        </authorList>
    </citation>
    <scope>NUCLEOTIDE SEQUENCE</scope>
    <source>
        <tissue evidence="1">Whole body</tissue>
    </source>
</reference>
<keyword evidence="2" id="KW-1185">Reference proteome</keyword>
<accession>A0AA88L4M6</accession>
<organism evidence="1 2">
    <name type="scientific">Artemia franciscana</name>
    <name type="common">Brine shrimp</name>
    <name type="synonym">Artemia sanfranciscana</name>
    <dbReference type="NCBI Taxonomy" id="6661"/>
    <lineage>
        <taxon>Eukaryota</taxon>
        <taxon>Metazoa</taxon>
        <taxon>Ecdysozoa</taxon>
        <taxon>Arthropoda</taxon>
        <taxon>Crustacea</taxon>
        <taxon>Branchiopoda</taxon>
        <taxon>Anostraca</taxon>
        <taxon>Artemiidae</taxon>
        <taxon>Artemia</taxon>
    </lineage>
</organism>
<comment type="caution">
    <text evidence="1">The sequence shown here is derived from an EMBL/GenBank/DDBJ whole genome shotgun (WGS) entry which is preliminary data.</text>
</comment>
<feature type="non-terminal residue" evidence="1">
    <location>
        <position position="76"/>
    </location>
</feature>
<gene>
    <name evidence="1" type="ORF">QYM36_015469</name>
</gene>